<organism evidence="1 2">
    <name type="scientific">Streptomyces purpureus</name>
    <dbReference type="NCBI Taxonomy" id="1951"/>
    <lineage>
        <taxon>Bacteria</taxon>
        <taxon>Bacillati</taxon>
        <taxon>Actinomycetota</taxon>
        <taxon>Actinomycetes</taxon>
        <taxon>Kitasatosporales</taxon>
        <taxon>Streptomycetaceae</taxon>
        <taxon>Streptomyces</taxon>
    </lineage>
</organism>
<sequence>MEKFSLDATAREQLRAAQAADSGRSATTLVGGHERILRQTVVAMTAGTAQSEHETAAGEATVLVRSGRVRLDADGHVWEGRDGDLLVMPVGAHTMEALEDSVFLLTVAMR</sequence>
<dbReference type="SUPFAM" id="SSF51182">
    <property type="entry name" value="RmlC-like cupins"/>
    <property type="match status" value="1"/>
</dbReference>
<evidence type="ECO:0000313" key="2">
    <source>
        <dbReference type="Proteomes" id="UP000619486"/>
    </source>
</evidence>
<dbReference type="AlphaFoldDB" id="A0A918LS02"/>
<comment type="caution">
    <text evidence="1">The sequence shown here is derived from an EMBL/GenBank/DDBJ whole genome shotgun (WGS) entry which is preliminary data.</text>
</comment>
<dbReference type="Proteomes" id="UP000619486">
    <property type="component" value="Unassembled WGS sequence"/>
</dbReference>
<evidence type="ECO:0000313" key="1">
    <source>
        <dbReference type="EMBL" id="GGT41704.1"/>
    </source>
</evidence>
<dbReference type="RefSeq" id="WP_189202831.1">
    <property type="nucleotide sequence ID" value="NZ_BMQQ01000014.1"/>
</dbReference>
<gene>
    <name evidence="1" type="ORF">GCM10014713_39350</name>
</gene>
<dbReference type="EMBL" id="BMQQ01000014">
    <property type="protein sequence ID" value="GGT41704.1"/>
    <property type="molecule type" value="Genomic_DNA"/>
</dbReference>
<protein>
    <submittedName>
        <fullName evidence="1">LuxR family transcriptional regulator</fullName>
    </submittedName>
</protein>
<keyword evidence="2" id="KW-1185">Reference proteome</keyword>
<dbReference type="PANTHER" id="PTHR37694">
    <property type="entry name" value="SLR8022 PROTEIN"/>
    <property type="match status" value="1"/>
</dbReference>
<dbReference type="InterPro" id="IPR011051">
    <property type="entry name" value="RmlC_Cupin_sf"/>
</dbReference>
<accession>A0A918LS02</accession>
<dbReference type="InterPro" id="IPR014710">
    <property type="entry name" value="RmlC-like_jellyroll"/>
</dbReference>
<dbReference type="Gene3D" id="2.60.120.10">
    <property type="entry name" value="Jelly Rolls"/>
    <property type="match status" value="1"/>
</dbReference>
<reference evidence="1" key="1">
    <citation type="journal article" date="2014" name="Int. J. Syst. Evol. Microbiol.">
        <title>Complete genome sequence of Corynebacterium casei LMG S-19264T (=DSM 44701T), isolated from a smear-ripened cheese.</title>
        <authorList>
            <consortium name="US DOE Joint Genome Institute (JGI-PGF)"/>
            <person name="Walter F."/>
            <person name="Albersmeier A."/>
            <person name="Kalinowski J."/>
            <person name="Ruckert C."/>
        </authorList>
    </citation>
    <scope>NUCLEOTIDE SEQUENCE</scope>
    <source>
        <strain evidence="1">JCM 3172</strain>
    </source>
</reference>
<reference evidence="1" key="2">
    <citation type="submission" date="2020-09" db="EMBL/GenBank/DDBJ databases">
        <authorList>
            <person name="Sun Q."/>
            <person name="Ohkuma M."/>
        </authorList>
    </citation>
    <scope>NUCLEOTIDE SEQUENCE</scope>
    <source>
        <strain evidence="1">JCM 3172</strain>
    </source>
</reference>
<proteinExistence type="predicted"/>
<name>A0A918LS02_9ACTN</name>
<dbReference type="PANTHER" id="PTHR37694:SF1">
    <property type="entry name" value="SLR8022 PROTEIN"/>
    <property type="match status" value="1"/>
</dbReference>